<feature type="compositionally biased region" description="Low complexity" evidence="1">
    <location>
        <begin position="187"/>
        <end position="201"/>
    </location>
</feature>
<name>A0A194PYE6_PAPXU</name>
<feature type="region of interest" description="Disordered" evidence="1">
    <location>
        <begin position="183"/>
        <end position="202"/>
    </location>
</feature>
<organism evidence="2 3">
    <name type="scientific">Papilio xuthus</name>
    <name type="common">Asian swallowtail butterfly</name>
    <dbReference type="NCBI Taxonomy" id="66420"/>
    <lineage>
        <taxon>Eukaryota</taxon>
        <taxon>Metazoa</taxon>
        <taxon>Ecdysozoa</taxon>
        <taxon>Arthropoda</taxon>
        <taxon>Hexapoda</taxon>
        <taxon>Insecta</taxon>
        <taxon>Pterygota</taxon>
        <taxon>Neoptera</taxon>
        <taxon>Endopterygota</taxon>
        <taxon>Lepidoptera</taxon>
        <taxon>Glossata</taxon>
        <taxon>Ditrysia</taxon>
        <taxon>Papilionoidea</taxon>
        <taxon>Papilionidae</taxon>
        <taxon>Papilioninae</taxon>
        <taxon>Papilio</taxon>
    </lineage>
</organism>
<accession>A0A194PYE6</accession>
<keyword evidence="3" id="KW-1185">Reference proteome</keyword>
<proteinExistence type="predicted"/>
<dbReference type="Proteomes" id="UP000053268">
    <property type="component" value="Unassembled WGS sequence"/>
</dbReference>
<evidence type="ECO:0000256" key="1">
    <source>
        <dbReference type="SAM" id="MobiDB-lite"/>
    </source>
</evidence>
<reference evidence="2 3" key="1">
    <citation type="journal article" date="2015" name="Nat. Commun.">
        <title>Outbred genome sequencing and CRISPR/Cas9 gene editing in butterflies.</title>
        <authorList>
            <person name="Li X."/>
            <person name="Fan D."/>
            <person name="Zhang W."/>
            <person name="Liu G."/>
            <person name="Zhang L."/>
            <person name="Zhao L."/>
            <person name="Fang X."/>
            <person name="Chen L."/>
            <person name="Dong Y."/>
            <person name="Chen Y."/>
            <person name="Ding Y."/>
            <person name="Zhao R."/>
            <person name="Feng M."/>
            <person name="Zhu Y."/>
            <person name="Feng Y."/>
            <person name="Jiang X."/>
            <person name="Zhu D."/>
            <person name="Xiang H."/>
            <person name="Feng X."/>
            <person name="Li S."/>
            <person name="Wang J."/>
            <person name="Zhang G."/>
            <person name="Kronforst M.R."/>
            <person name="Wang W."/>
        </authorList>
    </citation>
    <scope>NUCLEOTIDE SEQUENCE [LARGE SCALE GENOMIC DNA]</scope>
    <source>
        <strain evidence="2">Ya'a_city_454_Px</strain>
        <tissue evidence="2">Whole body</tissue>
    </source>
</reference>
<gene>
    <name evidence="2" type="ORF">RR46_09573</name>
</gene>
<evidence type="ECO:0000313" key="3">
    <source>
        <dbReference type="Proteomes" id="UP000053268"/>
    </source>
</evidence>
<sequence>MIPFQSTLEQQSSLKIIELNDSNTTDSDENYDQQHTWCYVDKRLEKESESKYKVNAQARAKRRMNRVSPEIVNKTIDYLTNDNNNFVETENSNLSNALYNELTTERIPNNPLNCFTIINNELADSDQTTSDNEDGMKITQCGDVVLEDHKRSIYSNETNYNRNIDSKRTIWIYSFKNRNLLTEESENVSTEDSTSSSSFENNDYKERISTPIPSFIPRLNFYVAATLPPVTEVIEPLHIATPNNIDKTETLVSKLQVTPQFSEQTSPALNTAVPSHNIINWMALSPRERRRKIKTNLTDVIVNDCEINIASNKHTESNLPLNIDKDLTYVIPKRNEVDNEITMDSNHDDNTIDEKGDHSQIIQLKKPQILLKTISPNITDPIEKLNGDEWIGSEDENKEENLDIDEKKIEEIQKPVNIIRCAGEIDNFTYKFKDMCEVNPHLSSMVDWPSQP</sequence>
<dbReference type="EMBL" id="KQ459585">
    <property type="protein sequence ID" value="KPI98357.1"/>
    <property type="molecule type" value="Genomic_DNA"/>
</dbReference>
<evidence type="ECO:0000313" key="2">
    <source>
        <dbReference type="EMBL" id="KPI98357.1"/>
    </source>
</evidence>
<dbReference type="AlphaFoldDB" id="A0A194PYE6"/>
<protein>
    <submittedName>
        <fullName evidence="2">Uncharacterized protein</fullName>
    </submittedName>
</protein>